<dbReference type="RefSeq" id="WP_188829251.1">
    <property type="nucleotide sequence ID" value="NZ_BMMW01000002.1"/>
</dbReference>
<gene>
    <name evidence="1" type="ORF">GCM10011591_27310</name>
</gene>
<keyword evidence="2" id="KW-1185">Reference proteome</keyword>
<reference evidence="1" key="2">
    <citation type="submission" date="2020-09" db="EMBL/GenBank/DDBJ databases">
        <authorList>
            <person name="Sun Q."/>
            <person name="Zhou Y."/>
        </authorList>
    </citation>
    <scope>NUCLEOTIDE SEQUENCE</scope>
    <source>
        <strain evidence="1">CGMCC 4.7278</strain>
    </source>
</reference>
<evidence type="ECO:0000313" key="2">
    <source>
        <dbReference type="Proteomes" id="UP000612956"/>
    </source>
</evidence>
<evidence type="ECO:0000313" key="1">
    <source>
        <dbReference type="EMBL" id="GGK54064.1"/>
    </source>
</evidence>
<reference evidence="1" key="1">
    <citation type="journal article" date="2014" name="Int. J. Syst. Evol. Microbiol.">
        <title>Complete genome sequence of Corynebacterium casei LMG S-19264T (=DSM 44701T), isolated from a smear-ripened cheese.</title>
        <authorList>
            <consortium name="US DOE Joint Genome Institute (JGI-PGF)"/>
            <person name="Walter F."/>
            <person name="Albersmeier A."/>
            <person name="Kalinowski J."/>
            <person name="Ruckert C."/>
        </authorList>
    </citation>
    <scope>NUCLEOTIDE SEQUENCE</scope>
    <source>
        <strain evidence="1">CGMCC 4.7278</strain>
    </source>
</reference>
<name>A0A917V9V4_9NOCA</name>
<dbReference type="Proteomes" id="UP000612956">
    <property type="component" value="Unassembled WGS sequence"/>
</dbReference>
<accession>A0A917V9V4</accession>
<proteinExistence type="predicted"/>
<dbReference type="EMBL" id="BMMW01000002">
    <property type="protein sequence ID" value="GGK54064.1"/>
    <property type="molecule type" value="Genomic_DNA"/>
</dbReference>
<organism evidence="1 2">
    <name type="scientific">Nocardia camponoti</name>
    <dbReference type="NCBI Taxonomy" id="1616106"/>
    <lineage>
        <taxon>Bacteria</taxon>
        <taxon>Bacillati</taxon>
        <taxon>Actinomycetota</taxon>
        <taxon>Actinomycetes</taxon>
        <taxon>Mycobacteriales</taxon>
        <taxon>Nocardiaceae</taxon>
        <taxon>Nocardia</taxon>
    </lineage>
</organism>
<comment type="caution">
    <text evidence="1">The sequence shown here is derived from an EMBL/GenBank/DDBJ whole genome shotgun (WGS) entry which is preliminary data.</text>
</comment>
<dbReference type="AlphaFoldDB" id="A0A917V9V4"/>
<protein>
    <submittedName>
        <fullName evidence="1">Uncharacterized protein</fullName>
    </submittedName>
</protein>
<sequence length="86" mass="9269">MSDETVTPELQLNEMVAEWPIPDTAHRTKVLHAGLLAAVDQGYNPLHLAALALGPIVSRLGSMEVELTEARARIAALEAAIATRRD</sequence>